<gene>
    <name evidence="5" type="ORF">KMZ29_07880</name>
</gene>
<keyword evidence="3" id="KW-0732">Signal</keyword>
<evidence type="ECO:0000259" key="4">
    <source>
        <dbReference type="PROSITE" id="PS50208"/>
    </source>
</evidence>
<protein>
    <submittedName>
        <fullName evidence="5">Caspase family protein</fullName>
    </submittedName>
</protein>
<feature type="region of interest" description="Disordered" evidence="2">
    <location>
        <begin position="433"/>
        <end position="466"/>
    </location>
</feature>
<dbReference type="InterPro" id="IPR015917">
    <property type="entry name" value="Pept_C14A"/>
</dbReference>
<organism evidence="5 6">
    <name type="scientific">Bradyrhizobium sediminis</name>
    <dbReference type="NCBI Taxonomy" id="2840469"/>
    <lineage>
        <taxon>Bacteria</taxon>
        <taxon>Pseudomonadati</taxon>
        <taxon>Pseudomonadota</taxon>
        <taxon>Alphaproteobacteria</taxon>
        <taxon>Hyphomicrobiales</taxon>
        <taxon>Nitrobacteraceae</taxon>
        <taxon>Bradyrhizobium</taxon>
    </lineage>
</organism>
<feature type="compositionally biased region" description="Polar residues" evidence="2">
    <location>
        <begin position="561"/>
        <end position="583"/>
    </location>
</feature>
<feature type="signal peptide" evidence="3">
    <location>
        <begin position="1"/>
        <end position="28"/>
    </location>
</feature>
<comment type="similarity">
    <text evidence="1">Belongs to the peptidase C14A family.</text>
</comment>
<feature type="domain" description="Caspase family p20" evidence="4">
    <location>
        <begin position="71"/>
        <end position="204"/>
    </location>
</feature>
<feature type="compositionally biased region" description="Polar residues" evidence="2">
    <location>
        <begin position="445"/>
        <end position="457"/>
    </location>
</feature>
<sequence length="583" mass="61165">MSLFKSTLLGACLLASLLAAGPTRPAHAQRAAAEAAPVEQSAQSQPSVQKSIQAAENPARAGNSLGLTGPEQRVALVIGNSNYRNVAQLSNPANDAKAVAQLLNAAGFEVISATDLNHNEMIQVVQDFSGKIAGRGPNTVAMVYYAGHGVQLAGENYLVPVDARISSEPDLVNGSVRLVDVMATLETIPSRMRIVILDACRNNPFPSLNDAGRGLAIVDAPNGSIVAYSTAPGTEALDGTGAHSPYAAAFLRLAHEKNLPIEQLFKRIRLDVNNSTDGRQTPWESSSLTRDFYFFGDTAVAATRVPAPEKAVQVADNLPSRATRQAYDYVLAENSVEHYQEFIRLYPHDPLCDRIRALLGSLVQAKAWHNAVLANSPVAYKSFYDKFSNGPYAQNALKLAAQPKMVPLSQPTQIIAPPSIKLGTLGMSRDNSGLNPGASGLLQGRSPQQGNVLQSGLGNMAAGKSGMDKFRNGGRIVTLQSPGTNASAGSNGAASGKIVNLPTGGLNKAGGQGPKLGEAANRIDGRPAKPLPQIGVNRQPAGISRSNIGTPPGSGGGSLRVVSTQSHGSAFQPQQTNGRFGRW</sequence>
<dbReference type="PRINTS" id="PR00376">
    <property type="entry name" value="IL1BCENZYME"/>
</dbReference>
<evidence type="ECO:0000313" key="5">
    <source>
        <dbReference type="EMBL" id="QWG14571.1"/>
    </source>
</evidence>
<feature type="region of interest" description="Disordered" evidence="2">
    <location>
        <begin position="29"/>
        <end position="67"/>
    </location>
</feature>
<feature type="compositionally biased region" description="Low complexity" evidence="2">
    <location>
        <begin position="29"/>
        <end position="49"/>
    </location>
</feature>
<dbReference type="Proteomes" id="UP000680839">
    <property type="component" value="Chromosome"/>
</dbReference>
<reference evidence="5" key="1">
    <citation type="submission" date="2021-06" db="EMBL/GenBank/DDBJ databases">
        <title>Bradyrhizobium sp. S2-20-1 Genome sequencing.</title>
        <authorList>
            <person name="Jin L."/>
        </authorList>
    </citation>
    <scope>NUCLEOTIDE SEQUENCE</scope>
    <source>
        <strain evidence="5">S2-20-1</strain>
    </source>
</reference>
<dbReference type="GO" id="GO:0006508">
    <property type="term" value="P:proteolysis"/>
    <property type="evidence" value="ECO:0007669"/>
    <property type="project" value="InterPro"/>
</dbReference>
<dbReference type="Pfam" id="PF00656">
    <property type="entry name" value="Peptidase_C14"/>
    <property type="match status" value="1"/>
</dbReference>
<dbReference type="SMART" id="SM00115">
    <property type="entry name" value="CASc"/>
    <property type="match status" value="1"/>
</dbReference>
<dbReference type="Gene3D" id="3.40.50.1460">
    <property type="match status" value="1"/>
</dbReference>
<evidence type="ECO:0000313" key="6">
    <source>
        <dbReference type="Proteomes" id="UP000680839"/>
    </source>
</evidence>
<dbReference type="PANTHER" id="PTHR22576:SF37">
    <property type="entry name" value="MUCOSA-ASSOCIATED LYMPHOID TISSUE LYMPHOMA TRANSLOCATION PROTEIN 1"/>
    <property type="match status" value="1"/>
</dbReference>
<accession>A0A975NHC7</accession>
<name>A0A975NHC7_9BRAD</name>
<dbReference type="SUPFAM" id="SSF52129">
    <property type="entry name" value="Caspase-like"/>
    <property type="match status" value="1"/>
</dbReference>
<feature type="chain" id="PRO_5037869123" evidence="3">
    <location>
        <begin position="29"/>
        <end position="583"/>
    </location>
</feature>
<dbReference type="InterPro" id="IPR001309">
    <property type="entry name" value="Pept_C14_p20"/>
</dbReference>
<feature type="region of interest" description="Disordered" evidence="2">
    <location>
        <begin position="505"/>
        <end position="583"/>
    </location>
</feature>
<dbReference type="AlphaFoldDB" id="A0A975NHC7"/>
<dbReference type="PROSITE" id="PS50208">
    <property type="entry name" value="CASPASE_P20"/>
    <property type="match status" value="1"/>
</dbReference>
<dbReference type="PANTHER" id="PTHR22576">
    <property type="entry name" value="MUCOSA ASSOCIATED LYMPHOID TISSUE LYMPHOMA TRANSLOCATION PROTEIN 1/PARACASPASE"/>
    <property type="match status" value="1"/>
</dbReference>
<dbReference type="GO" id="GO:0004197">
    <property type="term" value="F:cysteine-type endopeptidase activity"/>
    <property type="evidence" value="ECO:0007669"/>
    <property type="project" value="InterPro"/>
</dbReference>
<evidence type="ECO:0000256" key="2">
    <source>
        <dbReference type="SAM" id="MobiDB-lite"/>
    </source>
</evidence>
<proteinExistence type="inferred from homology"/>
<dbReference type="RefSeq" id="WP_215623183.1">
    <property type="nucleotide sequence ID" value="NZ_CP076134.1"/>
</dbReference>
<evidence type="ECO:0000256" key="1">
    <source>
        <dbReference type="ARBA" id="ARBA00010134"/>
    </source>
</evidence>
<dbReference type="EMBL" id="CP076134">
    <property type="protein sequence ID" value="QWG14571.1"/>
    <property type="molecule type" value="Genomic_DNA"/>
</dbReference>
<dbReference type="InterPro" id="IPR011600">
    <property type="entry name" value="Pept_C14_caspase"/>
</dbReference>
<evidence type="ECO:0000256" key="3">
    <source>
        <dbReference type="SAM" id="SignalP"/>
    </source>
</evidence>
<dbReference type="InterPro" id="IPR052039">
    <property type="entry name" value="Caspase-related_regulators"/>
</dbReference>
<dbReference type="InterPro" id="IPR029030">
    <property type="entry name" value="Caspase-like_dom_sf"/>
</dbReference>